<dbReference type="Proteomes" id="UP000288805">
    <property type="component" value="Unassembled WGS sequence"/>
</dbReference>
<protein>
    <submittedName>
        <fullName evidence="2">Uncharacterized protein</fullName>
    </submittedName>
</protein>
<feature type="region of interest" description="Disordered" evidence="1">
    <location>
        <begin position="32"/>
        <end position="54"/>
    </location>
</feature>
<dbReference type="AlphaFoldDB" id="A0A438DQX0"/>
<feature type="compositionally biased region" description="Pro residues" evidence="1">
    <location>
        <begin position="38"/>
        <end position="49"/>
    </location>
</feature>
<organism evidence="2 3">
    <name type="scientific">Vitis vinifera</name>
    <name type="common">Grape</name>
    <dbReference type="NCBI Taxonomy" id="29760"/>
    <lineage>
        <taxon>Eukaryota</taxon>
        <taxon>Viridiplantae</taxon>
        <taxon>Streptophyta</taxon>
        <taxon>Embryophyta</taxon>
        <taxon>Tracheophyta</taxon>
        <taxon>Spermatophyta</taxon>
        <taxon>Magnoliopsida</taxon>
        <taxon>eudicotyledons</taxon>
        <taxon>Gunneridae</taxon>
        <taxon>Pentapetalae</taxon>
        <taxon>rosids</taxon>
        <taxon>Vitales</taxon>
        <taxon>Vitaceae</taxon>
        <taxon>Viteae</taxon>
        <taxon>Vitis</taxon>
    </lineage>
</organism>
<reference evidence="2 3" key="1">
    <citation type="journal article" date="2018" name="PLoS Genet.">
        <title>Population sequencing reveals clonal diversity and ancestral inbreeding in the grapevine cultivar Chardonnay.</title>
        <authorList>
            <person name="Roach M.J."/>
            <person name="Johnson D.L."/>
            <person name="Bohlmann J."/>
            <person name="van Vuuren H.J."/>
            <person name="Jones S.J."/>
            <person name="Pretorius I.S."/>
            <person name="Schmidt S.A."/>
            <person name="Borneman A.R."/>
        </authorList>
    </citation>
    <scope>NUCLEOTIDE SEQUENCE [LARGE SCALE GENOMIC DNA]</scope>
    <source>
        <strain evidence="3">cv. Chardonnay</strain>
        <tissue evidence="2">Leaf</tissue>
    </source>
</reference>
<sequence>MRLSRSDLGSLSRYTFVDQSRWEIGSVFREDKASYDPMPSPPPPPPPVSSVPQASPYMLHNQFEDDLEDVSRRELEALRQRTDESVSSFISRWHGKIVEIVDIPSERGQIQIVLRSLQSRISKHVVKFPEAHPSYAPQQYRPRAPCPTYDQTYQPQTLALPYYATQGIERPPVSYTATGQPCYAAQFIARPTTSLPQA</sequence>
<dbReference type="EMBL" id="QGNW01001523">
    <property type="protein sequence ID" value="RVW37839.1"/>
    <property type="molecule type" value="Genomic_DNA"/>
</dbReference>
<comment type="caution">
    <text evidence="2">The sequence shown here is derived from an EMBL/GenBank/DDBJ whole genome shotgun (WGS) entry which is preliminary data.</text>
</comment>
<evidence type="ECO:0000256" key="1">
    <source>
        <dbReference type="SAM" id="MobiDB-lite"/>
    </source>
</evidence>
<evidence type="ECO:0000313" key="2">
    <source>
        <dbReference type="EMBL" id="RVW37839.1"/>
    </source>
</evidence>
<gene>
    <name evidence="2" type="ORF">CK203_087903</name>
</gene>
<evidence type="ECO:0000313" key="3">
    <source>
        <dbReference type="Proteomes" id="UP000288805"/>
    </source>
</evidence>
<name>A0A438DQX0_VITVI</name>
<proteinExistence type="predicted"/>
<accession>A0A438DQX0</accession>